<feature type="region of interest" description="Disordered" evidence="1">
    <location>
        <begin position="367"/>
        <end position="402"/>
    </location>
</feature>
<evidence type="ECO:0000259" key="2">
    <source>
        <dbReference type="SMART" id="SM00184"/>
    </source>
</evidence>
<feature type="region of interest" description="Disordered" evidence="1">
    <location>
        <begin position="1"/>
        <end position="37"/>
    </location>
</feature>
<feature type="compositionally biased region" description="Basic and acidic residues" evidence="1">
    <location>
        <begin position="328"/>
        <end position="338"/>
    </location>
</feature>
<dbReference type="PANTHER" id="PTHR22996">
    <property type="entry name" value="MAHOGUNIN"/>
    <property type="match status" value="1"/>
</dbReference>
<dbReference type="InterPro" id="IPR001841">
    <property type="entry name" value="Znf_RING"/>
</dbReference>
<gene>
    <name evidence="3" type="ORF">VNI00_017823</name>
</gene>
<protein>
    <recommendedName>
        <fullName evidence="2">RING-type domain-containing protein</fullName>
    </recommendedName>
</protein>
<feature type="compositionally biased region" description="Basic and acidic residues" evidence="1">
    <location>
        <begin position="258"/>
        <end position="270"/>
    </location>
</feature>
<dbReference type="EMBL" id="JAYKXP010000191">
    <property type="protein sequence ID" value="KAK7020210.1"/>
    <property type="molecule type" value="Genomic_DNA"/>
</dbReference>
<feature type="compositionally biased region" description="Low complexity" evidence="1">
    <location>
        <begin position="470"/>
        <end position="482"/>
    </location>
</feature>
<evidence type="ECO:0000313" key="4">
    <source>
        <dbReference type="Proteomes" id="UP001383192"/>
    </source>
</evidence>
<feature type="region of interest" description="Disordered" evidence="1">
    <location>
        <begin position="306"/>
        <end position="340"/>
    </location>
</feature>
<dbReference type="Pfam" id="PF13920">
    <property type="entry name" value="zf-C3HC4_3"/>
    <property type="match status" value="1"/>
</dbReference>
<feature type="domain" description="RING-type" evidence="2">
    <location>
        <begin position="407"/>
        <end position="497"/>
    </location>
</feature>
<feature type="compositionally biased region" description="Polar residues" evidence="1">
    <location>
        <begin position="546"/>
        <end position="555"/>
    </location>
</feature>
<dbReference type="Proteomes" id="UP001383192">
    <property type="component" value="Unassembled WGS sequence"/>
</dbReference>
<dbReference type="AlphaFoldDB" id="A0AAW0B696"/>
<feature type="region of interest" description="Disordered" evidence="1">
    <location>
        <begin position="249"/>
        <end position="270"/>
    </location>
</feature>
<sequence length="575" mass="61909">MAAANYTSANANNNIHGLGTDNPPKDKDKKTPDSLFGPNIGVISSGPSWTTTTEKKVLKDELTMDIVKSWIEKSKEPSQATTTLQALVNLKRPTLRLSPIDDEQHSHSHALEFEFDCDAPKCGIYVNVLLPPGHPEAPSAESAETPSKPRYTKALVFESIVDGGFGKTLKLEQGAVLELGRYEFHPSPASSVAAAAPPAAEPLETPAESQQRPTTTNHSRRRITHFFHRRRHNNQNLSVSGPALAVVDASSPANAPAEGDKKKKEDDHEGVKVTIRLAALDDQGTELHSPNEQVTYLCVERFGARPEKKEVEKKDEQEGGSEASEQPQETHEEGHDNRPWVVKVVKREATIGPHTFQLHEIYGLTSSSNAHTPPALPPPSSPVLQQHTYPPQPAPPTTEEEDPTSECLLCLSSPREVVLLPCRHLVACKECALNMVEFGAGGAITQSTEDNGNGADGGADGGNAEGGGNAATTTPATPTTANPRRKRKAKGWFCPVCRQPYTSLLRITTNPPPEPVKPEPRTDSQDEERDVTEAEAEEGGLPLPVTTPNNNSSGGLLSRPVGLFRSLTGRSATAN</sequence>
<dbReference type="PANTHER" id="PTHR22996:SF0">
    <property type="entry name" value="RE60872P-RELATED"/>
    <property type="match status" value="1"/>
</dbReference>
<dbReference type="GO" id="GO:0005737">
    <property type="term" value="C:cytoplasm"/>
    <property type="evidence" value="ECO:0007669"/>
    <property type="project" value="TreeGrafter"/>
</dbReference>
<dbReference type="GO" id="GO:0016567">
    <property type="term" value="P:protein ubiquitination"/>
    <property type="evidence" value="ECO:0007669"/>
    <property type="project" value="TreeGrafter"/>
</dbReference>
<dbReference type="SMART" id="SM00184">
    <property type="entry name" value="RING"/>
    <property type="match status" value="1"/>
</dbReference>
<dbReference type="GO" id="GO:0061630">
    <property type="term" value="F:ubiquitin protein ligase activity"/>
    <property type="evidence" value="ECO:0007669"/>
    <property type="project" value="UniProtKB-EC"/>
</dbReference>
<feature type="region of interest" description="Disordered" evidence="1">
    <location>
        <begin position="447"/>
        <end position="487"/>
    </location>
</feature>
<proteinExistence type="predicted"/>
<dbReference type="InterPro" id="IPR013083">
    <property type="entry name" value="Znf_RING/FYVE/PHD"/>
</dbReference>
<dbReference type="Gene3D" id="3.30.40.10">
    <property type="entry name" value="Zinc/RING finger domain, C3HC4 (zinc finger)"/>
    <property type="match status" value="1"/>
</dbReference>
<feature type="compositionally biased region" description="Low complexity" evidence="1">
    <location>
        <begin position="1"/>
        <end position="14"/>
    </location>
</feature>
<evidence type="ECO:0000313" key="3">
    <source>
        <dbReference type="EMBL" id="KAK7020210.1"/>
    </source>
</evidence>
<keyword evidence="4" id="KW-1185">Reference proteome</keyword>
<evidence type="ECO:0000256" key="1">
    <source>
        <dbReference type="SAM" id="MobiDB-lite"/>
    </source>
</evidence>
<accession>A0AAW0B696</accession>
<feature type="compositionally biased region" description="Basic and acidic residues" evidence="1">
    <location>
        <begin position="306"/>
        <end position="317"/>
    </location>
</feature>
<feature type="compositionally biased region" description="Acidic residues" evidence="1">
    <location>
        <begin position="525"/>
        <end position="538"/>
    </location>
</feature>
<dbReference type="GO" id="GO:0008270">
    <property type="term" value="F:zinc ion binding"/>
    <property type="evidence" value="ECO:0007669"/>
    <property type="project" value="UniProtKB-KW"/>
</dbReference>
<reference evidence="3 4" key="1">
    <citation type="submission" date="2024-01" db="EMBL/GenBank/DDBJ databases">
        <title>A draft genome for a cacao thread blight-causing isolate of Paramarasmius palmivorus.</title>
        <authorList>
            <person name="Baruah I.K."/>
            <person name="Bukari Y."/>
            <person name="Amoako-Attah I."/>
            <person name="Meinhardt L.W."/>
            <person name="Bailey B.A."/>
            <person name="Cohen S.P."/>
        </authorList>
    </citation>
    <scope>NUCLEOTIDE SEQUENCE [LARGE SCALE GENOMIC DNA]</scope>
    <source>
        <strain evidence="3 4">GH-12</strain>
    </source>
</reference>
<comment type="caution">
    <text evidence="3">The sequence shown here is derived from an EMBL/GenBank/DDBJ whole genome shotgun (WGS) entry which is preliminary data.</text>
</comment>
<feature type="compositionally biased region" description="Gly residues" evidence="1">
    <location>
        <begin position="454"/>
        <end position="469"/>
    </location>
</feature>
<feature type="compositionally biased region" description="Basic and acidic residues" evidence="1">
    <location>
        <begin position="23"/>
        <end position="32"/>
    </location>
</feature>
<name>A0AAW0B696_9AGAR</name>
<dbReference type="InterPro" id="IPR045194">
    <property type="entry name" value="MGRN1/RNF157-like"/>
</dbReference>
<feature type="region of interest" description="Disordered" evidence="1">
    <location>
        <begin position="188"/>
        <end position="219"/>
    </location>
</feature>
<feature type="region of interest" description="Disordered" evidence="1">
    <location>
        <begin position="504"/>
        <end position="575"/>
    </location>
</feature>
<organism evidence="3 4">
    <name type="scientific">Paramarasmius palmivorus</name>
    <dbReference type="NCBI Taxonomy" id="297713"/>
    <lineage>
        <taxon>Eukaryota</taxon>
        <taxon>Fungi</taxon>
        <taxon>Dikarya</taxon>
        <taxon>Basidiomycota</taxon>
        <taxon>Agaricomycotina</taxon>
        <taxon>Agaricomycetes</taxon>
        <taxon>Agaricomycetidae</taxon>
        <taxon>Agaricales</taxon>
        <taxon>Marasmiineae</taxon>
        <taxon>Marasmiaceae</taxon>
        <taxon>Paramarasmius</taxon>
    </lineage>
</organism>
<feature type="compositionally biased region" description="Low complexity" evidence="1">
    <location>
        <begin position="188"/>
        <end position="209"/>
    </location>
</feature>